<organism evidence="4 5">
    <name type="scientific">Pseudonocardia halophobica</name>
    <dbReference type="NCBI Taxonomy" id="29401"/>
    <lineage>
        <taxon>Bacteria</taxon>
        <taxon>Bacillati</taxon>
        <taxon>Actinomycetota</taxon>
        <taxon>Actinomycetes</taxon>
        <taxon>Pseudonocardiales</taxon>
        <taxon>Pseudonocardiaceae</taxon>
        <taxon>Pseudonocardia</taxon>
    </lineage>
</organism>
<dbReference type="PANTHER" id="PTHR43353:SF3">
    <property type="entry name" value="ALDEHYDE DEHYDROGENASE-RELATED"/>
    <property type="match status" value="1"/>
</dbReference>
<dbReference type="InterPro" id="IPR015590">
    <property type="entry name" value="Aldehyde_DH_dom"/>
</dbReference>
<comment type="caution">
    <text evidence="4">The sequence shown here is derived from an EMBL/GenBank/DDBJ whole genome shotgun (WGS) entry which is preliminary data.</text>
</comment>
<keyword evidence="1" id="KW-0560">Oxidoreductase</keyword>
<sequence>MTTPLEQALAGAAGAARSTARTTPAERAGWLRAAAAALDAAAAELVPLAMSESRLPEARLTGELARTTFQARLFADRLEQGLLHDVRVDHADPDWPMGPRPDIRRTQVPIGPVLVFAAGNFPFAFSVFGGDTVSALAAGCPVVVKAHPGHPELSRRTAAVVAPHLPGGVFALIEGEDAGSAAVQDPRIRAVGFTGSTRGGRALFDLAAARPDPIPFYGELGSTNPVVVTPAGWTARAEEIAAGFAGSVTLGSGQFCTKPGIVLVPDAEAFLAAVPELSAGPMLNERIESGFCAAAGEMAEAVTVVRGEVGGGPVLFRSTAAEVLKRPDLLELEVFGPAALILEYADVPEALQVLDAVGGQLTGTVQGAAADGGADPDAPELVARLAEHAGRVLWNQWPTGVTVSDAQQHGGPYPATTAPLTTSVGTAAAARFLRPVAFQNVPEAALPAELRENAPGPRRVDGITQP</sequence>
<feature type="region of interest" description="Disordered" evidence="2">
    <location>
        <begin position="1"/>
        <end position="22"/>
    </location>
</feature>
<dbReference type="PANTHER" id="PTHR43353">
    <property type="entry name" value="SUCCINATE-SEMIALDEHYDE DEHYDROGENASE, MITOCHONDRIAL"/>
    <property type="match status" value="1"/>
</dbReference>
<proteinExistence type="predicted"/>
<dbReference type="Gene3D" id="3.40.309.10">
    <property type="entry name" value="Aldehyde Dehydrogenase, Chain A, domain 2"/>
    <property type="match status" value="1"/>
</dbReference>
<evidence type="ECO:0000256" key="1">
    <source>
        <dbReference type="ARBA" id="ARBA00023002"/>
    </source>
</evidence>
<dbReference type="Proteomes" id="UP001143463">
    <property type="component" value="Unassembled WGS sequence"/>
</dbReference>
<feature type="compositionally biased region" description="Low complexity" evidence="2">
    <location>
        <begin position="8"/>
        <end position="22"/>
    </location>
</feature>
<reference evidence="4" key="1">
    <citation type="journal article" date="2014" name="Int. J. Syst. Evol. Microbiol.">
        <title>Complete genome sequence of Corynebacterium casei LMG S-19264T (=DSM 44701T), isolated from a smear-ripened cheese.</title>
        <authorList>
            <consortium name="US DOE Joint Genome Institute (JGI-PGF)"/>
            <person name="Walter F."/>
            <person name="Albersmeier A."/>
            <person name="Kalinowski J."/>
            <person name="Ruckert C."/>
        </authorList>
    </citation>
    <scope>NUCLEOTIDE SEQUENCE</scope>
    <source>
        <strain evidence="4">VKM Ac-1069</strain>
    </source>
</reference>
<dbReference type="SUPFAM" id="SSF53720">
    <property type="entry name" value="ALDH-like"/>
    <property type="match status" value="1"/>
</dbReference>
<feature type="domain" description="Aldehyde dehydrogenase" evidence="3">
    <location>
        <begin position="5"/>
        <end position="404"/>
    </location>
</feature>
<dbReference type="InterPro" id="IPR016163">
    <property type="entry name" value="Ald_DH_C"/>
</dbReference>
<gene>
    <name evidence="4" type="ORF">GCM10017577_67970</name>
</gene>
<name>A0A9W6P0K0_9PSEU</name>
<evidence type="ECO:0000259" key="3">
    <source>
        <dbReference type="Pfam" id="PF00171"/>
    </source>
</evidence>
<accession>A0A9W6P0K0</accession>
<evidence type="ECO:0000313" key="4">
    <source>
        <dbReference type="EMBL" id="GLL15645.1"/>
    </source>
</evidence>
<dbReference type="EMBL" id="BSFQ01000051">
    <property type="protein sequence ID" value="GLL15645.1"/>
    <property type="molecule type" value="Genomic_DNA"/>
</dbReference>
<evidence type="ECO:0000256" key="2">
    <source>
        <dbReference type="SAM" id="MobiDB-lite"/>
    </source>
</evidence>
<dbReference type="InterPro" id="IPR016161">
    <property type="entry name" value="Ald_DH/histidinol_DH"/>
</dbReference>
<dbReference type="Gene3D" id="3.40.605.10">
    <property type="entry name" value="Aldehyde Dehydrogenase, Chain A, domain 1"/>
    <property type="match status" value="1"/>
</dbReference>
<dbReference type="GO" id="GO:0016620">
    <property type="term" value="F:oxidoreductase activity, acting on the aldehyde or oxo group of donors, NAD or NADP as acceptor"/>
    <property type="evidence" value="ECO:0007669"/>
    <property type="project" value="InterPro"/>
</dbReference>
<dbReference type="InterPro" id="IPR016162">
    <property type="entry name" value="Ald_DH_N"/>
</dbReference>
<dbReference type="InterPro" id="IPR044151">
    <property type="entry name" value="ALDH_KGSADH"/>
</dbReference>
<reference evidence="4" key="2">
    <citation type="submission" date="2023-01" db="EMBL/GenBank/DDBJ databases">
        <authorList>
            <person name="Sun Q."/>
            <person name="Evtushenko L."/>
        </authorList>
    </citation>
    <scope>NUCLEOTIDE SEQUENCE</scope>
    <source>
        <strain evidence="4">VKM Ac-1069</strain>
    </source>
</reference>
<dbReference type="RefSeq" id="WP_037053216.1">
    <property type="nucleotide sequence ID" value="NZ_BSFQ01000051.1"/>
</dbReference>
<dbReference type="Pfam" id="PF00171">
    <property type="entry name" value="Aldedh"/>
    <property type="match status" value="1"/>
</dbReference>
<dbReference type="InterPro" id="IPR050740">
    <property type="entry name" value="Aldehyde_DH_Superfamily"/>
</dbReference>
<protein>
    <submittedName>
        <fullName evidence="4">Aldehyde dehydrogenase</fullName>
    </submittedName>
</protein>
<dbReference type="AlphaFoldDB" id="A0A9W6P0K0"/>
<keyword evidence="5" id="KW-1185">Reference proteome</keyword>
<evidence type="ECO:0000313" key="5">
    <source>
        <dbReference type="Proteomes" id="UP001143463"/>
    </source>
</evidence>
<dbReference type="CDD" id="cd07129">
    <property type="entry name" value="ALDH_KGSADH"/>
    <property type="match status" value="1"/>
</dbReference>